<name>A0AAV0QRG7_9ROSI</name>
<proteinExistence type="predicted"/>
<reference evidence="1" key="1">
    <citation type="submission" date="2022-08" db="EMBL/GenBank/DDBJ databases">
        <authorList>
            <person name="Gutierrez-Valencia J."/>
        </authorList>
    </citation>
    <scope>NUCLEOTIDE SEQUENCE</scope>
</reference>
<dbReference type="EMBL" id="CAMGYJ010000010">
    <property type="protein sequence ID" value="CAI0546748.1"/>
    <property type="molecule type" value="Genomic_DNA"/>
</dbReference>
<protein>
    <submittedName>
        <fullName evidence="1">Uncharacterized protein</fullName>
    </submittedName>
</protein>
<gene>
    <name evidence="1" type="ORF">LITE_LOCUS44100</name>
</gene>
<organism evidence="1 2">
    <name type="scientific">Linum tenue</name>
    <dbReference type="NCBI Taxonomy" id="586396"/>
    <lineage>
        <taxon>Eukaryota</taxon>
        <taxon>Viridiplantae</taxon>
        <taxon>Streptophyta</taxon>
        <taxon>Embryophyta</taxon>
        <taxon>Tracheophyta</taxon>
        <taxon>Spermatophyta</taxon>
        <taxon>Magnoliopsida</taxon>
        <taxon>eudicotyledons</taxon>
        <taxon>Gunneridae</taxon>
        <taxon>Pentapetalae</taxon>
        <taxon>rosids</taxon>
        <taxon>fabids</taxon>
        <taxon>Malpighiales</taxon>
        <taxon>Linaceae</taxon>
        <taxon>Linum</taxon>
    </lineage>
</organism>
<accession>A0AAV0QRG7</accession>
<dbReference type="AlphaFoldDB" id="A0AAV0QRG7"/>
<dbReference type="Proteomes" id="UP001154282">
    <property type="component" value="Unassembled WGS sequence"/>
</dbReference>
<sequence length="64" mass="7084">MAFLHLPASNLGARESISVDSPNENLPLVVFFSPLRYSRFPDISLNGEFTCSWPSTPVLSWGQS</sequence>
<evidence type="ECO:0000313" key="2">
    <source>
        <dbReference type="Proteomes" id="UP001154282"/>
    </source>
</evidence>
<comment type="caution">
    <text evidence="1">The sequence shown here is derived from an EMBL/GenBank/DDBJ whole genome shotgun (WGS) entry which is preliminary data.</text>
</comment>
<evidence type="ECO:0000313" key="1">
    <source>
        <dbReference type="EMBL" id="CAI0546748.1"/>
    </source>
</evidence>
<keyword evidence="2" id="KW-1185">Reference proteome</keyword>